<dbReference type="RefSeq" id="WP_055102669.1">
    <property type="nucleotide sequence ID" value="NZ_LLWH01000146.1"/>
</dbReference>
<dbReference type="InterPro" id="IPR011701">
    <property type="entry name" value="MFS"/>
</dbReference>
<keyword evidence="4" id="KW-0058">Aromatic hydrocarbons catabolism</keyword>
<dbReference type="GO" id="GO:0016020">
    <property type="term" value="C:membrane"/>
    <property type="evidence" value="ECO:0007669"/>
    <property type="project" value="UniProtKB-SubCell"/>
</dbReference>
<dbReference type="FunFam" id="1.20.1250.20:FF:000018">
    <property type="entry name" value="MFS transporter permease"/>
    <property type="match status" value="1"/>
</dbReference>
<dbReference type="EMBL" id="LLWH01000146">
    <property type="protein sequence ID" value="KQB53884.1"/>
    <property type="molecule type" value="Genomic_DNA"/>
</dbReference>
<dbReference type="STRING" id="1563157.AQS70_08785"/>
<feature type="transmembrane region" description="Helical" evidence="7">
    <location>
        <begin position="400"/>
        <end position="420"/>
    </location>
</feature>
<keyword evidence="2" id="KW-0813">Transport</keyword>
<evidence type="ECO:0000256" key="2">
    <source>
        <dbReference type="ARBA" id="ARBA00022448"/>
    </source>
</evidence>
<feature type="transmembrane region" description="Helical" evidence="7">
    <location>
        <begin position="245"/>
        <end position="268"/>
    </location>
</feature>
<feature type="transmembrane region" description="Helical" evidence="7">
    <location>
        <begin position="366"/>
        <end position="388"/>
    </location>
</feature>
<protein>
    <recommendedName>
        <fullName evidence="8">Major facilitator superfamily (MFS) profile domain-containing protein</fullName>
    </recommendedName>
</protein>
<evidence type="ECO:0000256" key="6">
    <source>
        <dbReference type="ARBA" id="ARBA00023136"/>
    </source>
</evidence>
<dbReference type="OrthoDB" id="9773957at2"/>
<proteinExistence type="predicted"/>
<reference evidence="9 10" key="1">
    <citation type="submission" date="2015-10" db="EMBL/GenBank/DDBJ databases">
        <title>Pseudomonas helleri sp. nov. and Pseudomonas weihenstephanensis sp. nov., isolated from raw cows milk.</title>
        <authorList>
            <person name="Von Neubeck M."/>
            <person name="Huptas C."/>
            <person name="Wenning M."/>
            <person name="Scherer S."/>
        </authorList>
    </citation>
    <scope>NUCLEOTIDE SEQUENCE [LARGE SCALE GENOMIC DNA]</scope>
    <source>
        <strain evidence="9 10">BSTT44</strain>
    </source>
</reference>
<evidence type="ECO:0000256" key="3">
    <source>
        <dbReference type="ARBA" id="ARBA00022692"/>
    </source>
</evidence>
<feature type="transmembrane region" description="Helical" evidence="7">
    <location>
        <begin position="83"/>
        <end position="101"/>
    </location>
</feature>
<keyword evidence="3 7" id="KW-0812">Transmembrane</keyword>
<feature type="transmembrane region" description="Helical" evidence="7">
    <location>
        <begin position="175"/>
        <end position="197"/>
    </location>
</feature>
<evidence type="ECO:0000313" key="9">
    <source>
        <dbReference type="EMBL" id="KQB53884.1"/>
    </source>
</evidence>
<dbReference type="CDD" id="cd17319">
    <property type="entry name" value="MFS_ExuT_GudP_like"/>
    <property type="match status" value="1"/>
</dbReference>
<dbReference type="PANTHER" id="PTHR43791:SF36">
    <property type="entry name" value="TRANSPORTER, PUTATIVE (AFU_ORTHOLOGUE AFUA_6G08340)-RELATED"/>
    <property type="match status" value="1"/>
</dbReference>
<feature type="transmembrane region" description="Helical" evidence="7">
    <location>
        <begin position="309"/>
        <end position="328"/>
    </location>
</feature>
<dbReference type="AlphaFoldDB" id="A0A0N8VSP3"/>
<feature type="transmembrane region" description="Helical" evidence="7">
    <location>
        <begin position="280"/>
        <end position="302"/>
    </location>
</feature>
<feature type="domain" description="Major facilitator superfamily (MFS) profile" evidence="8">
    <location>
        <begin position="17"/>
        <end position="424"/>
    </location>
</feature>
<evidence type="ECO:0000256" key="1">
    <source>
        <dbReference type="ARBA" id="ARBA00004141"/>
    </source>
</evidence>
<keyword evidence="10" id="KW-1185">Reference proteome</keyword>
<keyword evidence="5 7" id="KW-1133">Transmembrane helix</keyword>
<organism evidence="9 10">
    <name type="scientific">Pseudomonas endophytica</name>
    <dbReference type="NCBI Taxonomy" id="1563157"/>
    <lineage>
        <taxon>Bacteria</taxon>
        <taxon>Pseudomonadati</taxon>
        <taxon>Pseudomonadota</taxon>
        <taxon>Gammaproteobacteria</taxon>
        <taxon>Pseudomonadales</taxon>
        <taxon>Pseudomonadaceae</taxon>
        <taxon>Pseudomonas</taxon>
    </lineage>
</organism>
<dbReference type="InterPro" id="IPR036259">
    <property type="entry name" value="MFS_trans_sf"/>
</dbReference>
<dbReference type="InterPro" id="IPR020846">
    <property type="entry name" value="MFS_dom"/>
</dbReference>
<dbReference type="SUPFAM" id="SSF103473">
    <property type="entry name" value="MFS general substrate transporter"/>
    <property type="match status" value="1"/>
</dbReference>
<evidence type="ECO:0000256" key="5">
    <source>
        <dbReference type="ARBA" id="ARBA00022989"/>
    </source>
</evidence>
<comment type="caution">
    <text evidence="9">The sequence shown here is derived from an EMBL/GenBank/DDBJ whole genome shotgun (WGS) entry which is preliminary data.</text>
</comment>
<feature type="transmembrane region" description="Helical" evidence="7">
    <location>
        <begin position="13"/>
        <end position="30"/>
    </location>
</feature>
<dbReference type="Proteomes" id="UP000050342">
    <property type="component" value="Unassembled WGS sequence"/>
</dbReference>
<comment type="subcellular location">
    <subcellularLocation>
        <location evidence="1">Membrane</location>
        <topology evidence="1">Multi-pass membrane protein</topology>
    </subcellularLocation>
</comment>
<name>A0A0N8VSP3_9PSED</name>
<feature type="transmembrane region" description="Helical" evidence="7">
    <location>
        <begin position="334"/>
        <end position="354"/>
    </location>
</feature>
<dbReference type="PANTHER" id="PTHR43791">
    <property type="entry name" value="PERMEASE-RELATED"/>
    <property type="match status" value="1"/>
</dbReference>
<gene>
    <name evidence="9" type="ORF">AQS70_08785</name>
</gene>
<evidence type="ECO:0000313" key="10">
    <source>
        <dbReference type="Proteomes" id="UP000050342"/>
    </source>
</evidence>
<feature type="transmembrane region" description="Helical" evidence="7">
    <location>
        <begin position="107"/>
        <end position="129"/>
    </location>
</feature>
<dbReference type="GO" id="GO:0022857">
    <property type="term" value="F:transmembrane transporter activity"/>
    <property type="evidence" value="ECO:0007669"/>
    <property type="project" value="InterPro"/>
</dbReference>
<dbReference type="PROSITE" id="PS50850">
    <property type="entry name" value="MFS"/>
    <property type="match status" value="1"/>
</dbReference>
<dbReference type="Gene3D" id="1.20.1250.20">
    <property type="entry name" value="MFS general substrate transporter like domains"/>
    <property type="match status" value="2"/>
</dbReference>
<evidence type="ECO:0000256" key="7">
    <source>
        <dbReference type="SAM" id="Phobius"/>
    </source>
</evidence>
<dbReference type="Pfam" id="PF07690">
    <property type="entry name" value="MFS_1"/>
    <property type="match status" value="1"/>
</dbReference>
<feature type="transmembrane region" description="Helical" evidence="7">
    <location>
        <begin position="50"/>
        <end position="71"/>
    </location>
</feature>
<evidence type="ECO:0000259" key="8">
    <source>
        <dbReference type="PROSITE" id="PS50850"/>
    </source>
</evidence>
<accession>A0A0N8VSP3</accession>
<evidence type="ECO:0000256" key="4">
    <source>
        <dbReference type="ARBA" id="ARBA00022797"/>
    </source>
</evidence>
<keyword evidence="6 7" id="KW-0472">Membrane</keyword>
<feature type="transmembrane region" description="Helical" evidence="7">
    <location>
        <begin position="141"/>
        <end position="163"/>
    </location>
</feature>
<sequence>MNTAIEKQVTRKIFLRLLPLLICLYIISYLDRVNVGFAALTMNADIGLSAAVYGWGAGLFFVGYCLFEVPSNLLMAKVGARRWIARILFTWGLIATCMALVQGPKSFLIMRFLLGVAEAGFFPAVILYLTFWFPVRYRARIISIFMLSIPISLAIGAPVSTALLQLDGLMGLKGWQWLFIIEGIPGVLLFGVVLKYLPDSPKQAAWLSDEERQWLVNELDKDAKAHPAALDGQSTIWKVFCNPSILALCFIYFTATAANVGLSMFLPQMIKQQGFTGMEIGYITAIPYIVGCIGMVSIGFLSDRFNKRTAFVILALLLIAGGLGAAGWLSGSNLAIIAMCVATVGIMGCKGPFWPLPALYLSGSSAAAGIALINSVGNLGGFFGPGIIGVTKEMTGSYESGLYLLAGLAILGIFTTLIFISDRGKAQKGLPVSDAVPTRG</sequence>